<dbReference type="GO" id="GO:0008610">
    <property type="term" value="P:lipid biosynthetic process"/>
    <property type="evidence" value="ECO:0007669"/>
    <property type="project" value="TreeGrafter"/>
</dbReference>
<reference evidence="4 5" key="1">
    <citation type="submission" date="2016-10" db="EMBL/GenBank/DDBJ databases">
        <authorList>
            <person name="de Groot N.N."/>
        </authorList>
    </citation>
    <scope>NUCLEOTIDE SEQUENCE [LARGE SCALE GENOMIC DNA]</scope>
    <source>
        <strain evidence="4 5">CPCC 202699</strain>
    </source>
</reference>
<gene>
    <name evidence="4" type="ORF">SAMN05421504_107279</name>
</gene>
<dbReference type="Gene3D" id="3.40.50.1820">
    <property type="entry name" value="alpha/beta hydrolase"/>
    <property type="match status" value="1"/>
</dbReference>
<keyword evidence="2" id="KW-0378">Hydrolase</keyword>
<evidence type="ECO:0000259" key="3">
    <source>
        <dbReference type="SMART" id="SM00824"/>
    </source>
</evidence>
<evidence type="ECO:0000313" key="5">
    <source>
        <dbReference type="Proteomes" id="UP000199515"/>
    </source>
</evidence>
<dbReference type="InterPro" id="IPR020802">
    <property type="entry name" value="TesA-like"/>
</dbReference>
<dbReference type="SUPFAM" id="SSF53474">
    <property type="entry name" value="alpha/beta-Hydrolases"/>
    <property type="match status" value="1"/>
</dbReference>
<accession>A0A1H3NHA8</accession>
<dbReference type="Pfam" id="PF00975">
    <property type="entry name" value="Thioesterase"/>
    <property type="match status" value="1"/>
</dbReference>
<organism evidence="4 5">
    <name type="scientific">Amycolatopsis xylanica</name>
    <dbReference type="NCBI Taxonomy" id="589385"/>
    <lineage>
        <taxon>Bacteria</taxon>
        <taxon>Bacillati</taxon>
        <taxon>Actinomycetota</taxon>
        <taxon>Actinomycetes</taxon>
        <taxon>Pseudonocardiales</taxon>
        <taxon>Pseudonocardiaceae</taxon>
        <taxon>Amycolatopsis</taxon>
    </lineage>
</organism>
<dbReference type="SMART" id="SM00824">
    <property type="entry name" value="PKS_TE"/>
    <property type="match status" value="1"/>
</dbReference>
<dbReference type="InterPro" id="IPR029058">
    <property type="entry name" value="AB_hydrolase_fold"/>
</dbReference>
<protein>
    <submittedName>
        <fullName evidence="4">Surfactin synthase thioesterase subunit</fullName>
    </submittedName>
</protein>
<keyword evidence="5" id="KW-1185">Reference proteome</keyword>
<dbReference type="InterPro" id="IPR001031">
    <property type="entry name" value="Thioesterase"/>
</dbReference>
<dbReference type="STRING" id="589385.SAMN05421504_107279"/>
<dbReference type="Proteomes" id="UP000199515">
    <property type="component" value="Unassembled WGS sequence"/>
</dbReference>
<dbReference type="OrthoDB" id="4169718at2"/>
<dbReference type="PANTHER" id="PTHR11487">
    <property type="entry name" value="THIOESTERASE"/>
    <property type="match status" value="1"/>
</dbReference>
<evidence type="ECO:0000313" key="4">
    <source>
        <dbReference type="EMBL" id="SDY87865.1"/>
    </source>
</evidence>
<dbReference type="EMBL" id="FNON01000007">
    <property type="protein sequence ID" value="SDY87865.1"/>
    <property type="molecule type" value="Genomic_DNA"/>
</dbReference>
<evidence type="ECO:0000256" key="2">
    <source>
        <dbReference type="ARBA" id="ARBA00022801"/>
    </source>
</evidence>
<evidence type="ECO:0000256" key="1">
    <source>
        <dbReference type="ARBA" id="ARBA00007169"/>
    </source>
</evidence>
<dbReference type="GO" id="GO:0016787">
    <property type="term" value="F:hydrolase activity"/>
    <property type="evidence" value="ECO:0007669"/>
    <property type="project" value="UniProtKB-KW"/>
</dbReference>
<dbReference type="RefSeq" id="WP_091294749.1">
    <property type="nucleotide sequence ID" value="NZ_FNON01000007.1"/>
</dbReference>
<dbReference type="PANTHER" id="PTHR11487:SF0">
    <property type="entry name" value="S-ACYL FATTY ACID SYNTHASE THIOESTERASE, MEDIUM CHAIN"/>
    <property type="match status" value="1"/>
</dbReference>
<proteinExistence type="inferred from homology"/>
<name>A0A1H3NHA8_9PSEU</name>
<dbReference type="InterPro" id="IPR012223">
    <property type="entry name" value="TEII"/>
</dbReference>
<comment type="similarity">
    <text evidence="1">Belongs to the thioesterase family.</text>
</comment>
<sequence>MTGSAWIRNFHPAPDAATRLVCFPHAGGSAPFYFPVSRTLSPEIDVLAIQYPGRQDRRTEPLIDDVRLLADAIVAELENGWLDKPVTLFGHSLGANIAFEVALRLEARGIVPLGLFASGRRAPSMHRENEVVHKSSDDGLINTLKKMSGTDAAILGDEEVLRMSIPAIRSDYKAAETYRYAEGPKLKTPILVLTGNTDPEVTLDEARGWANHTRGEFSLQVFTGGHFYLNEHAPAVMAEISKHVQEA</sequence>
<feature type="domain" description="Thioesterase TesA-like" evidence="3">
    <location>
        <begin position="21"/>
        <end position="244"/>
    </location>
</feature>
<dbReference type="AlphaFoldDB" id="A0A1H3NHA8"/>